<dbReference type="AlphaFoldDB" id="A0A7Y9LQD3"/>
<name>A0A7Y9LQD3_9BURK</name>
<evidence type="ECO:0000313" key="1">
    <source>
        <dbReference type="EMBL" id="NYE85546.1"/>
    </source>
</evidence>
<protein>
    <submittedName>
        <fullName evidence="1">Uncharacterized protein</fullName>
    </submittedName>
</protein>
<comment type="caution">
    <text evidence="1">The sequence shown here is derived from an EMBL/GenBank/DDBJ whole genome shotgun (WGS) entry which is preliminary data.</text>
</comment>
<accession>A0A7Y9LQD3</accession>
<evidence type="ECO:0000313" key="2">
    <source>
        <dbReference type="Proteomes" id="UP000542125"/>
    </source>
</evidence>
<sequence length="461" mass="49954">MLALFLLAAGAAGLLQLFNSGQAIQDKTRLTHAVDAAAYSGALVQARALNFLGLTNRALVAHQVAMAHLVTLAAWAQFGDAQGRRVARSNPPASLIAGFFGPRQAAAYLSARGLGGRIGAQARWGSGGLALAYAEHDRVVHDVLVRAQVAVQQSIAQTRLEAMRAVVAANDHQTPAVLDPALLSDTLPGYVLRYGGQARERLKSLVEASVEPYGFLAPRNDVDRSLLGFDKRCPLARHELRRRGSTVLRGLDTWRALDTHSYHALRSNKWIGCYYREYPMGYGMVKAGGSPADNDIEYVDQPPENFSEESFWRWVQRIRTWDLLNVMTNPYASSLAVSGQASWPGRGLPSFAEIAGAGQPGDAQRLRFAVRVVRPVHSAAPSPSSDGDVTLSGAGAMRMASPAAGSVVAAIAAAETFYERPAPRTDGRHEMASLFQPYWHARLTPIRDDERARARRLQGGR</sequence>
<keyword evidence="2" id="KW-1185">Reference proteome</keyword>
<dbReference type="EMBL" id="JACBYR010000002">
    <property type="protein sequence ID" value="NYE85546.1"/>
    <property type="molecule type" value="Genomic_DNA"/>
</dbReference>
<gene>
    <name evidence="1" type="ORF">FHW18_004853</name>
</gene>
<proteinExistence type="predicted"/>
<dbReference type="Proteomes" id="UP000542125">
    <property type="component" value="Unassembled WGS sequence"/>
</dbReference>
<dbReference type="RefSeq" id="WP_179589565.1">
    <property type="nucleotide sequence ID" value="NZ_JACBYR010000002.1"/>
</dbReference>
<reference evidence="1 2" key="1">
    <citation type="submission" date="2020-07" db="EMBL/GenBank/DDBJ databases">
        <title>Genomic Encyclopedia of Type Strains, Phase IV (KMG-V): Genome sequencing to study the core and pangenomes of soil and plant-associated prokaryotes.</title>
        <authorList>
            <person name="Whitman W."/>
        </authorList>
    </citation>
    <scope>NUCLEOTIDE SEQUENCE [LARGE SCALE GENOMIC DNA]</scope>
    <source>
        <strain evidence="1 2">SAS40</strain>
    </source>
</reference>
<organism evidence="1 2">
    <name type="scientific">Pigmentiphaga litoralis</name>
    <dbReference type="NCBI Taxonomy" id="516702"/>
    <lineage>
        <taxon>Bacteria</taxon>
        <taxon>Pseudomonadati</taxon>
        <taxon>Pseudomonadota</taxon>
        <taxon>Betaproteobacteria</taxon>
        <taxon>Burkholderiales</taxon>
        <taxon>Alcaligenaceae</taxon>
        <taxon>Pigmentiphaga</taxon>
    </lineage>
</organism>